<dbReference type="InterPro" id="IPR016135">
    <property type="entry name" value="UBQ-conjugating_enzyme/RWD"/>
</dbReference>
<accession>A0AAD5DG66</accession>
<dbReference type="InterPro" id="IPR039133">
    <property type="entry name" value="RNF25"/>
</dbReference>
<protein>
    <recommendedName>
        <fullName evidence="1">RWD domain-containing protein</fullName>
    </recommendedName>
</protein>
<dbReference type="EMBL" id="JADXDR010000164">
    <property type="protein sequence ID" value="KAI7837102.1"/>
    <property type="molecule type" value="Genomic_DNA"/>
</dbReference>
<evidence type="ECO:0000313" key="3">
    <source>
        <dbReference type="Proteomes" id="UP001205105"/>
    </source>
</evidence>
<dbReference type="GO" id="GO:0005634">
    <property type="term" value="C:nucleus"/>
    <property type="evidence" value="ECO:0007669"/>
    <property type="project" value="TreeGrafter"/>
</dbReference>
<keyword evidence="3" id="KW-1185">Reference proteome</keyword>
<dbReference type="SMART" id="SM00591">
    <property type="entry name" value="RWD"/>
    <property type="match status" value="1"/>
</dbReference>
<feature type="domain" description="RWD" evidence="1">
    <location>
        <begin position="10"/>
        <end position="132"/>
    </location>
</feature>
<name>A0AAD5DG66_9CHLO</name>
<dbReference type="PANTHER" id="PTHR13198">
    <property type="entry name" value="RING FINGER PROTEIN 25"/>
    <property type="match status" value="1"/>
</dbReference>
<dbReference type="GO" id="GO:0061630">
    <property type="term" value="F:ubiquitin protein ligase activity"/>
    <property type="evidence" value="ECO:0007669"/>
    <property type="project" value="InterPro"/>
</dbReference>
<dbReference type="Pfam" id="PF05773">
    <property type="entry name" value="RWD"/>
    <property type="match status" value="1"/>
</dbReference>
<organism evidence="2 3">
    <name type="scientific">Chlorella ohadii</name>
    <dbReference type="NCBI Taxonomy" id="2649997"/>
    <lineage>
        <taxon>Eukaryota</taxon>
        <taxon>Viridiplantae</taxon>
        <taxon>Chlorophyta</taxon>
        <taxon>core chlorophytes</taxon>
        <taxon>Trebouxiophyceae</taxon>
        <taxon>Chlorellales</taxon>
        <taxon>Chlorellaceae</taxon>
        <taxon>Chlorella clade</taxon>
        <taxon>Chlorella</taxon>
    </lineage>
</organism>
<dbReference type="AlphaFoldDB" id="A0AAD5DG66"/>
<sequence length="171" mass="17088">MEGLQEELEFELEALKATYGDDAVHVEPASSAAGGGESNSGGASPPVAVVSLPVGPRCEAEHEQFVAGRLVMTVGAGYPADPPAVQLADAKGLGDARLAGMQSSLAAEAAALAGELQLGHLCETAIDLLTDANQPEGACAFCLEPLLLGGGGAAGGGGSCVRLECFHCFHT</sequence>
<dbReference type="Proteomes" id="UP001205105">
    <property type="component" value="Unassembled WGS sequence"/>
</dbReference>
<dbReference type="GO" id="GO:0016567">
    <property type="term" value="P:protein ubiquitination"/>
    <property type="evidence" value="ECO:0007669"/>
    <property type="project" value="TreeGrafter"/>
</dbReference>
<dbReference type="Gene3D" id="3.10.110.10">
    <property type="entry name" value="Ubiquitin Conjugating Enzyme"/>
    <property type="match status" value="1"/>
</dbReference>
<proteinExistence type="predicted"/>
<evidence type="ECO:0000259" key="1">
    <source>
        <dbReference type="PROSITE" id="PS50908"/>
    </source>
</evidence>
<comment type="caution">
    <text evidence="2">The sequence shown here is derived from an EMBL/GenBank/DDBJ whole genome shotgun (WGS) entry which is preliminary data.</text>
</comment>
<reference evidence="2" key="1">
    <citation type="submission" date="2020-11" db="EMBL/GenBank/DDBJ databases">
        <title>Chlorella ohadii genome sequencing and assembly.</title>
        <authorList>
            <person name="Murik O."/>
            <person name="Treves H."/>
            <person name="Kedem I."/>
            <person name="Shotland Y."/>
            <person name="Kaplan A."/>
        </authorList>
    </citation>
    <scope>NUCLEOTIDE SEQUENCE</scope>
    <source>
        <strain evidence="2">1</strain>
    </source>
</reference>
<evidence type="ECO:0000313" key="2">
    <source>
        <dbReference type="EMBL" id="KAI7837102.1"/>
    </source>
</evidence>
<dbReference type="SUPFAM" id="SSF54495">
    <property type="entry name" value="UBC-like"/>
    <property type="match status" value="1"/>
</dbReference>
<dbReference type="InterPro" id="IPR006575">
    <property type="entry name" value="RWD_dom"/>
</dbReference>
<dbReference type="PANTHER" id="PTHR13198:SF4">
    <property type="entry name" value="E3 UBIQUITIN-PROTEIN LIGASE RNF25"/>
    <property type="match status" value="1"/>
</dbReference>
<dbReference type="PROSITE" id="PS50908">
    <property type="entry name" value="RWD"/>
    <property type="match status" value="1"/>
</dbReference>
<gene>
    <name evidence="2" type="ORF">COHA_009051</name>
</gene>